<proteinExistence type="predicted"/>
<evidence type="ECO:0000313" key="2">
    <source>
        <dbReference type="Proteomes" id="UP000308600"/>
    </source>
</evidence>
<dbReference type="EMBL" id="ML209124">
    <property type="protein sequence ID" value="TFK58966.1"/>
    <property type="molecule type" value="Genomic_DNA"/>
</dbReference>
<gene>
    <name evidence="1" type="ORF">BDN72DRAFT_906259</name>
</gene>
<name>A0ACD2ZZY9_9AGAR</name>
<dbReference type="Proteomes" id="UP000308600">
    <property type="component" value="Unassembled WGS sequence"/>
</dbReference>
<protein>
    <submittedName>
        <fullName evidence="1">Uncharacterized protein</fullName>
    </submittedName>
</protein>
<sequence length="308" mass="34895">MDFSVPPTRELAPALTLHLQKLGRKALANAVLKKDFHERPHRDGYRYTDGFGKDRSFIIFGELAGPEAGTQISAVGNFLTEHPNGGWITDSMKVRDRLALRIPKDGPALLEYLGRMQIATLNTVRLGDLARDEYDVRDIDVREWIGSDGVVQDDQPEDIIHVHTQIKFRNPRDIYQGTNTQRITRGSLSSVWKPDADAETWVGKPYAIDTLTDDNTNMFSLDEAKLIQQDIRDCEGDLIAPWKTPYFLPIGSLLLLQVRLYCQVTDYGHSIKKVYRIIADRIKVLSGVPIGPIYRYQRSLDDDALVSE</sequence>
<organism evidence="1 2">
    <name type="scientific">Pluteus cervinus</name>
    <dbReference type="NCBI Taxonomy" id="181527"/>
    <lineage>
        <taxon>Eukaryota</taxon>
        <taxon>Fungi</taxon>
        <taxon>Dikarya</taxon>
        <taxon>Basidiomycota</taxon>
        <taxon>Agaricomycotina</taxon>
        <taxon>Agaricomycetes</taxon>
        <taxon>Agaricomycetidae</taxon>
        <taxon>Agaricales</taxon>
        <taxon>Pluteineae</taxon>
        <taxon>Pluteaceae</taxon>
        <taxon>Pluteus</taxon>
    </lineage>
</organism>
<accession>A0ACD2ZZY9</accession>
<reference evidence="1 2" key="1">
    <citation type="journal article" date="2019" name="Nat. Ecol. Evol.">
        <title>Megaphylogeny resolves global patterns of mushroom evolution.</title>
        <authorList>
            <person name="Varga T."/>
            <person name="Krizsan K."/>
            <person name="Foldi C."/>
            <person name="Dima B."/>
            <person name="Sanchez-Garcia M."/>
            <person name="Sanchez-Ramirez S."/>
            <person name="Szollosi G.J."/>
            <person name="Szarkandi J.G."/>
            <person name="Papp V."/>
            <person name="Albert L."/>
            <person name="Andreopoulos W."/>
            <person name="Angelini C."/>
            <person name="Antonin V."/>
            <person name="Barry K.W."/>
            <person name="Bougher N.L."/>
            <person name="Buchanan P."/>
            <person name="Buyck B."/>
            <person name="Bense V."/>
            <person name="Catcheside P."/>
            <person name="Chovatia M."/>
            <person name="Cooper J."/>
            <person name="Damon W."/>
            <person name="Desjardin D."/>
            <person name="Finy P."/>
            <person name="Geml J."/>
            <person name="Haridas S."/>
            <person name="Hughes K."/>
            <person name="Justo A."/>
            <person name="Karasinski D."/>
            <person name="Kautmanova I."/>
            <person name="Kiss B."/>
            <person name="Kocsube S."/>
            <person name="Kotiranta H."/>
            <person name="LaButti K.M."/>
            <person name="Lechner B.E."/>
            <person name="Liimatainen K."/>
            <person name="Lipzen A."/>
            <person name="Lukacs Z."/>
            <person name="Mihaltcheva S."/>
            <person name="Morgado L.N."/>
            <person name="Niskanen T."/>
            <person name="Noordeloos M.E."/>
            <person name="Ohm R.A."/>
            <person name="Ortiz-Santana B."/>
            <person name="Ovrebo C."/>
            <person name="Racz N."/>
            <person name="Riley R."/>
            <person name="Savchenko A."/>
            <person name="Shiryaev A."/>
            <person name="Soop K."/>
            <person name="Spirin V."/>
            <person name="Szebenyi C."/>
            <person name="Tomsovsky M."/>
            <person name="Tulloss R.E."/>
            <person name="Uehling J."/>
            <person name="Grigoriev I.V."/>
            <person name="Vagvolgyi C."/>
            <person name="Papp T."/>
            <person name="Martin F.M."/>
            <person name="Miettinen O."/>
            <person name="Hibbett D.S."/>
            <person name="Nagy L.G."/>
        </authorList>
    </citation>
    <scope>NUCLEOTIDE SEQUENCE [LARGE SCALE GENOMIC DNA]</scope>
    <source>
        <strain evidence="1 2">NL-1719</strain>
    </source>
</reference>
<keyword evidence="2" id="KW-1185">Reference proteome</keyword>
<evidence type="ECO:0000313" key="1">
    <source>
        <dbReference type="EMBL" id="TFK58966.1"/>
    </source>
</evidence>